<comment type="function">
    <text evidence="1">Catalyzes the reversible oxidation of 3-phospho-D-glycerate to 3-phosphonooxypyruvate, the first step of the phosphorylated L-serine biosynthesis pathway. Also catalyzes the reversible oxidation of 2-hydroxyglutarate to 2-oxoglutarate.</text>
</comment>
<dbReference type="InterPro" id="IPR006140">
    <property type="entry name" value="D-isomer_DH_NAD-bd"/>
</dbReference>
<keyword evidence="15" id="KW-1185">Reference proteome</keyword>
<dbReference type="GO" id="GO:0033711">
    <property type="term" value="F:4-phosphoerythronate dehydrogenase activity"/>
    <property type="evidence" value="ECO:0007669"/>
    <property type="project" value="UniProtKB-EC"/>
</dbReference>
<dbReference type="SUPFAM" id="SSF51735">
    <property type="entry name" value="NAD(P)-binding Rossmann-fold domains"/>
    <property type="match status" value="1"/>
</dbReference>
<dbReference type="InterPro" id="IPR045865">
    <property type="entry name" value="ACT-like_dom_sf"/>
</dbReference>
<dbReference type="PROSITE" id="PS00065">
    <property type="entry name" value="D_2_HYDROXYACID_DH_1"/>
    <property type="match status" value="1"/>
</dbReference>
<evidence type="ECO:0000256" key="6">
    <source>
        <dbReference type="ARBA" id="ARBA00021582"/>
    </source>
</evidence>
<evidence type="ECO:0000256" key="1">
    <source>
        <dbReference type="ARBA" id="ARBA00003800"/>
    </source>
</evidence>
<gene>
    <name evidence="14" type="primary">pdxB</name>
    <name evidence="14" type="ORF">HMPREF0061_0991</name>
</gene>
<evidence type="ECO:0000256" key="4">
    <source>
        <dbReference type="ARBA" id="ARBA00013001"/>
    </source>
</evidence>
<evidence type="ECO:0000256" key="9">
    <source>
        <dbReference type="ARBA" id="ARBA00030455"/>
    </source>
</evidence>
<evidence type="ECO:0000256" key="11">
    <source>
        <dbReference type="ARBA" id="ARBA00048731"/>
    </source>
</evidence>
<dbReference type="CDD" id="cd12174">
    <property type="entry name" value="PGDH_like_3"/>
    <property type="match status" value="1"/>
</dbReference>
<dbReference type="InterPro" id="IPR029752">
    <property type="entry name" value="D-isomer_DH_CS1"/>
</dbReference>
<dbReference type="Pfam" id="PF02826">
    <property type="entry name" value="2-Hacid_dh_C"/>
    <property type="match status" value="1"/>
</dbReference>
<organism evidence="14 15">
    <name type="scientific">Aerococcus viridans (strain ATCC 11563 / DSM 20340 / CCUG 4311 / JCM 20461 / NBRC 12219 / NCTC 8251 / M1)</name>
    <dbReference type="NCBI Taxonomy" id="655812"/>
    <lineage>
        <taxon>Bacteria</taxon>
        <taxon>Bacillati</taxon>
        <taxon>Bacillota</taxon>
        <taxon>Bacilli</taxon>
        <taxon>Lactobacillales</taxon>
        <taxon>Aerococcaceae</taxon>
        <taxon>Aerococcus</taxon>
    </lineage>
</organism>
<evidence type="ECO:0000313" key="14">
    <source>
        <dbReference type="EMBL" id="EFG49671.1"/>
    </source>
</evidence>
<evidence type="ECO:0000256" key="10">
    <source>
        <dbReference type="ARBA" id="ARBA00048126"/>
    </source>
</evidence>
<feature type="domain" description="ACT" evidence="13">
    <location>
        <begin position="337"/>
        <end position="410"/>
    </location>
</feature>
<dbReference type="CDD" id="cd04901">
    <property type="entry name" value="ACT_3PGDH"/>
    <property type="match status" value="1"/>
</dbReference>
<dbReference type="Proteomes" id="UP000003764">
    <property type="component" value="Unassembled WGS sequence"/>
</dbReference>
<evidence type="ECO:0000256" key="2">
    <source>
        <dbReference type="ARBA" id="ARBA00005216"/>
    </source>
</evidence>
<dbReference type="Gene3D" id="3.30.70.260">
    <property type="match status" value="1"/>
</dbReference>
<dbReference type="EC" id="1.1.1.95" evidence="5"/>
<sequence length="418" mass="46520">MPTLKYGGIIEQMELKDKVYQLTTYNAIAAEGMERFERAKYAINENDDPDALILRSKDLHDITFNDSLKAIARAGAGTNNIPIQRATEAGIVVFNTPGANANAVKELVLANLLLSVRPILQGHEWIQNYKFGPDDDVEAIVEANKKQFAGNELEGKKLGIIGLGAIGAMIANDAYRLGIEVYGYDPYVSVDTAWSISRRVNRVMELDDLLKICDFITVHVPLMDSTRGMIGERELAMMKEDVQLYNFARGPIVDKEAVLKAVNDNRIGGYTTDFADADLLHHEKIRVLPHLGASTEEAEINCARMAAGNLKRFLQTGDIVNSVNFPSVQMSFNSPVRITIINRNIPNMIGKISTFVAEQGMNIANMVNRGRGDFAYTLVDLEELDHEKVERLVAKLEEIPDIVRVRAIEHPGQFFEEV</sequence>
<evidence type="ECO:0000256" key="7">
    <source>
        <dbReference type="ARBA" id="ARBA00023002"/>
    </source>
</evidence>
<proteinExistence type="inferred from homology"/>
<dbReference type="InterPro" id="IPR002912">
    <property type="entry name" value="ACT_dom"/>
</dbReference>
<accession>A0ABN0A8V3</accession>
<protein>
    <recommendedName>
        <fullName evidence="6">D-3-phosphoglycerate dehydrogenase</fullName>
        <ecNumber evidence="4">1.1.1.399</ecNumber>
        <ecNumber evidence="5">1.1.1.95</ecNumber>
    </recommendedName>
    <alternativeName>
        <fullName evidence="9">2-oxoglutarate reductase</fullName>
    </alternativeName>
</protein>
<evidence type="ECO:0000256" key="12">
    <source>
        <dbReference type="RuleBase" id="RU003719"/>
    </source>
</evidence>
<dbReference type="EMBL" id="ADNT01000071">
    <property type="protein sequence ID" value="EFG49671.1"/>
    <property type="molecule type" value="Genomic_DNA"/>
</dbReference>
<evidence type="ECO:0000256" key="5">
    <source>
        <dbReference type="ARBA" id="ARBA00013143"/>
    </source>
</evidence>
<reference evidence="14 15" key="1">
    <citation type="submission" date="2010-04" db="EMBL/GenBank/DDBJ databases">
        <authorList>
            <person name="Muzny D."/>
            <person name="Qin X."/>
            <person name="Deng J."/>
            <person name="Jiang H."/>
            <person name="Liu Y."/>
            <person name="Qu J."/>
            <person name="Song X.-Z."/>
            <person name="Zhang L."/>
            <person name="Thornton R."/>
            <person name="Coyle M."/>
            <person name="Francisco L."/>
            <person name="Jackson L."/>
            <person name="Javaid M."/>
            <person name="Korchina V."/>
            <person name="Kovar C."/>
            <person name="Mata R."/>
            <person name="Mathew T."/>
            <person name="Ngo R."/>
            <person name="Nguyen L."/>
            <person name="Nguyen N."/>
            <person name="Okwuonu G."/>
            <person name="Ongeri F."/>
            <person name="Pham C."/>
            <person name="Simmons D."/>
            <person name="Wilczek-Boney K."/>
            <person name="Hale W."/>
            <person name="Jakkamsetti A."/>
            <person name="Pham P."/>
            <person name="Ruth R."/>
            <person name="San Lucas F."/>
            <person name="Warren J."/>
            <person name="Zhang J."/>
            <person name="Zhao Z."/>
            <person name="Zhou C."/>
            <person name="Zhu D."/>
            <person name="Lee S."/>
            <person name="Bess C."/>
            <person name="Blankenburg K."/>
            <person name="Forbes L."/>
            <person name="Fu Q."/>
            <person name="Gubbala S."/>
            <person name="Hirani K."/>
            <person name="Jayaseelan J.C."/>
            <person name="Lara F."/>
            <person name="Munidasa M."/>
            <person name="Palculict T."/>
            <person name="Patil S."/>
            <person name="Pu L.-L."/>
            <person name="Saada N."/>
            <person name="Tang L."/>
            <person name="Weissenberger G."/>
            <person name="Zhu Y."/>
            <person name="Hemphill L."/>
            <person name="Shang Y."/>
            <person name="Youmans B."/>
            <person name="Ayvaz T."/>
            <person name="Ross M."/>
            <person name="Santibanez J."/>
            <person name="Aqrawi P."/>
            <person name="Gross S."/>
            <person name="Joshi V."/>
            <person name="Fowler G."/>
            <person name="Nazareth L."/>
            <person name="Reid J."/>
            <person name="Worley K."/>
            <person name="Petrosino J."/>
            <person name="Highlander S."/>
            <person name="Gibbs R."/>
            <person name="Gibbs R."/>
        </authorList>
    </citation>
    <scope>NUCLEOTIDE SEQUENCE [LARGE SCALE GENOMIC DNA]</scope>
    <source>
        <strain evidence="14 15">ATCC 11563</strain>
    </source>
</reference>
<comment type="catalytic activity">
    <reaction evidence="10">
        <text>(R)-2-hydroxyglutarate + NAD(+) = 2-oxoglutarate + NADH + H(+)</text>
        <dbReference type="Rhea" id="RHEA:49612"/>
        <dbReference type="ChEBI" id="CHEBI:15378"/>
        <dbReference type="ChEBI" id="CHEBI:15801"/>
        <dbReference type="ChEBI" id="CHEBI:16810"/>
        <dbReference type="ChEBI" id="CHEBI:57540"/>
        <dbReference type="ChEBI" id="CHEBI:57945"/>
        <dbReference type="EC" id="1.1.1.399"/>
    </reaction>
</comment>
<dbReference type="Pfam" id="PF00389">
    <property type="entry name" value="2-Hacid_dh"/>
    <property type="match status" value="1"/>
</dbReference>
<comment type="similarity">
    <text evidence="3 12">Belongs to the D-isomer specific 2-hydroxyacid dehydrogenase family.</text>
</comment>
<dbReference type="InterPro" id="IPR036291">
    <property type="entry name" value="NAD(P)-bd_dom_sf"/>
</dbReference>
<evidence type="ECO:0000259" key="13">
    <source>
        <dbReference type="PROSITE" id="PS51671"/>
    </source>
</evidence>
<keyword evidence="7 12" id="KW-0560">Oxidoreductase</keyword>
<dbReference type="SUPFAM" id="SSF55021">
    <property type="entry name" value="ACT-like"/>
    <property type="match status" value="1"/>
</dbReference>
<dbReference type="InterPro" id="IPR029753">
    <property type="entry name" value="D-isomer_DH_CS"/>
</dbReference>
<dbReference type="Gene3D" id="3.40.50.720">
    <property type="entry name" value="NAD(P)-binding Rossmann-like Domain"/>
    <property type="match status" value="2"/>
</dbReference>
<dbReference type="SUPFAM" id="SSF52283">
    <property type="entry name" value="Formate/glycerate dehydrogenase catalytic domain-like"/>
    <property type="match status" value="1"/>
</dbReference>
<keyword evidence="8" id="KW-0520">NAD</keyword>
<dbReference type="PROSITE" id="PS00670">
    <property type="entry name" value="D_2_HYDROXYACID_DH_2"/>
    <property type="match status" value="1"/>
</dbReference>
<dbReference type="PANTHER" id="PTHR42938">
    <property type="entry name" value="FORMATE DEHYDROGENASE 1"/>
    <property type="match status" value="1"/>
</dbReference>
<comment type="pathway">
    <text evidence="2">Amino-acid biosynthesis; L-serine biosynthesis; L-serine from 3-phospho-D-glycerate: step 1/3.</text>
</comment>
<comment type="catalytic activity">
    <reaction evidence="11">
        <text>(2R)-3-phosphoglycerate + NAD(+) = 3-phosphooxypyruvate + NADH + H(+)</text>
        <dbReference type="Rhea" id="RHEA:12641"/>
        <dbReference type="ChEBI" id="CHEBI:15378"/>
        <dbReference type="ChEBI" id="CHEBI:18110"/>
        <dbReference type="ChEBI" id="CHEBI:57540"/>
        <dbReference type="ChEBI" id="CHEBI:57945"/>
        <dbReference type="ChEBI" id="CHEBI:58272"/>
        <dbReference type="EC" id="1.1.1.95"/>
    </reaction>
</comment>
<dbReference type="PANTHER" id="PTHR42938:SF47">
    <property type="entry name" value="HYDROXYPYRUVATE REDUCTASE"/>
    <property type="match status" value="1"/>
</dbReference>
<dbReference type="InterPro" id="IPR006139">
    <property type="entry name" value="D-isomer_2_OHA_DH_cat_dom"/>
</dbReference>
<evidence type="ECO:0000313" key="15">
    <source>
        <dbReference type="Proteomes" id="UP000003764"/>
    </source>
</evidence>
<dbReference type="EC" id="1.1.1.399" evidence="4"/>
<evidence type="ECO:0000256" key="8">
    <source>
        <dbReference type="ARBA" id="ARBA00023027"/>
    </source>
</evidence>
<dbReference type="PROSITE" id="PS51671">
    <property type="entry name" value="ACT"/>
    <property type="match status" value="1"/>
</dbReference>
<name>A0ABN0A8V3_AERVM</name>
<evidence type="ECO:0000256" key="3">
    <source>
        <dbReference type="ARBA" id="ARBA00005854"/>
    </source>
</evidence>
<comment type="caution">
    <text evidence="14">The sequence shown here is derived from an EMBL/GenBank/DDBJ whole genome shotgun (WGS) entry which is preliminary data.</text>
</comment>